<dbReference type="GO" id="GO:0006508">
    <property type="term" value="P:proteolysis"/>
    <property type="evidence" value="ECO:0007669"/>
    <property type="project" value="UniProtKB-KW"/>
</dbReference>
<evidence type="ECO:0000256" key="1">
    <source>
        <dbReference type="ARBA" id="ARBA00007261"/>
    </source>
</evidence>
<keyword evidence="3" id="KW-0378">Hydrolase</keyword>
<feature type="signal peptide" evidence="6">
    <location>
        <begin position="1"/>
        <end position="21"/>
    </location>
</feature>
<feature type="chain" id="PRO_5005274462" evidence="6">
    <location>
        <begin position="22"/>
        <end position="448"/>
    </location>
</feature>
<accession>A0A0J6IHW1</accession>
<dbReference type="PANTHER" id="PTHR43690">
    <property type="entry name" value="NARDILYSIN"/>
    <property type="match status" value="1"/>
</dbReference>
<keyword evidence="2" id="KW-0645">Protease</keyword>
<dbReference type="AlphaFoldDB" id="A0A0J6IHW1"/>
<keyword evidence="5" id="KW-0482">Metalloprotease</keyword>
<dbReference type="GO" id="GO:0046872">
    <property type="term" value="F:metal ion binding"/>
    <property type="evidence" value="ECO:0007669"/>
    <property type="project" value="InterPro"/>
</dbReference>
<dbReference type="PANTHER" id="PTHR43690:SF17">
    <property type="entry name" value="PROTEIN YHJJ"/>
    <property type="match status" value="1"/>
</dbReference>
<dbReference type="RefSeq" id="WP_048364026.1">
    <property type="nucleotide sequence ID" value="NZ_JYLF01000003.1"/>
</dbReference>
<dbReference type="Pfam" id="PF05193">
    <property type="entry name" value="Peptidase_M16_C"/>
    <property type="match status" value="1"/>
</dbReference>
<comment type="similarity">
    <text evidence="1">Belongs to the peptidase M16 family.</text>
</comment>
<reference evidence="9 10" key="1">
    <citation type="submission" date="2015-02" db="EMBL/GenBank/DDBJ databases">
        <title>Pseudomonas helleri sp. nov. and Pseudomonas weihenstephanensis sp. nov., isolated from raw cows milk.</title>
        <authorList>
            <person name="von Neubeck M."/>
            <person name="Huptas C."/>
            <person name="Wenning M."/>
            <person name="Scherer S."/>
        </authorList>
    </citation>
    <scope>NUCLEOTIDE SEQUENCE [LARGE SCALE GENOMIC DNA]</scope>
    <source>
        <strain evidence="9 10">DSM 29166</strain>
    </source>
</reference>
<feature type="domain" description="Peptidase M16 N-terminal" evidence="7">
    <location>
        <begin position="40"/>
        <end position="183"/>
    </location>
</feature>
<evidence type="ECO:0000259" key="8">
    <source>
        <dbReference type="Pfam" id="PF05193"/>
    </source>
</evidence>
<dbReference type="EMBL" id="JYLF01000003">
    <property type="protein sequence ID" value="KMN14215.1"/>
    <property type="molecule type" value="Genomic_DNA"/>
</dbReference>
<dbReference type="InterPro" id="IPR011765">
    <property type="entry name" value="Pept_M16_N"/>
</dbReference>
<organism evidence="9 10">
    <name type="scientific">Pseudomonas weihenstephanensis</name>
    <dbReference type="NCBI Taxonomy" id="1608994"/>
    <lineage>
        <taxon>Bacteria</taxon>
        <taxon>Pseudomonadati</taxon>
        <taxon>Pseudomonadota</taxon>
        <taxon>Gammaproteobacteria</taxon>
        <taxon>Pseudomonadales</taxon>
        <taxon>Pseudomonadaceae</taxon>
        <taxon>Pseudomonas</taxon>
    </lineage>
</organism>
<dbReference type="Proteomes" id="UP000036325">
    <property type="component" value="Unassembled WGS sequence"/>
</dbReference>
<dbReference type="SUPFAM" id="SSF63411">
    <property type="entry name" value="LuxS/MPP-like metallohydrolase"/>
    <property type="match status" value="2"/>
</dbReference>
<dbReference type="Gene3D" id="3.30.830.10">
    <property type="entry name" value="Metalloenzyme, LuxS/M16 peptidase-like"/>
    <property type="match status" value="2"/>
</dbReference>
<dbReference type="Pfam" id="PF00675">
    <property type="entry name" value="Peptidase_M16"/>
    <property type="match status" value="1"/>
</dbReference>
<dbReference type="PATRIC" id="fig|1608994.3.peg.2505"/>
<keyword evidence="6" id="KW-0732">Signal</keyword>
<dbReference type="InterPro" id="IPR050626">
    <property type="entry name" value="Peptidase_M16"/>
</dbReference>
<dbReference type="InterPro" id="IPR011249">
    <property type="entry name" value="Metalloenz_LuxS/M16"/>
</dbReference>
<feature type="domain" description="Peptidase M16 C-terminal" evidence="8">
    <location>
        <begin position="194"/>
        <end position="374"/>
    </location>
</feature>
<evidence type="ECO:0000256" key="3">
    <source>
        <dbReference type="ARBA" id="ARBA00022801"/>
    </source>
</evidence>
<comment type="caution">
    <text evidence="9">The sequence shown here is derived from an EMBL/GenBank/DDBJ whole genome shotgun (WGS) entry which is preliminary data.</text>
</comment>
<evidence type="ECO:0000259" key="7">
    <source>
        <dbReference type="Pfam" id="PF00675"/>
    </source>
</evidence>
<evidence type="ECO:0000256" key="2">
    <source>
        <dbReference type="ARBA" id="ARBA00022670"/>
    </source>
</evidence>
<dbReference type="GO" id="GO:0008237">
    <property type="term" value="F:metallopeptidase activity"/>
    <property type="evidence" value="ECO:0007669"/>
    <property type="project" value="UniProtKB-KW"/>
</dbReference>
<gene>
    <name evidence="9" type="ORF">TU86_09435</name>
</gene>
<sequence>MKRLIAGLVLGIALQPLLACATRAPSTHEFILDNGLKLIVHQDHRASLVHTHLWYRSGSNQEEPGKSGLAHAVEHMQFNGSSKLCPGESDQILQHLGGSENATTEHDATLYFQTTPPHALAVSFEMLADQMSTSHLTQAQWMGEREVIKSERSEVVDNNPVQRARELLHRLAHPASPQGSPIIGWLHDLERLHIDDLKRWYQQWYAPNNAILVVAGDVQAEQVKALADRYFGPIPRRALPVRTVARELAAPGERSITQYIAHQPAMLYMAFNVPSQNTQTAPHIAPALELLSEMLAGGDSSLLKSQLWRSEGLVTAITTHYNAISRGDELFNISAMPDMEKAKSLEAVKERIIGIIDTLKKNPPALEDLERARTRIIARRVFDRDELFNQASRMGELEVAGLSWQDEQARLDVFKSITPQDIQHTAQTFLSRDRLTTSYALPEEVPHD</sequence>
<proteinExistence type="inferred from homology"/>
<dbReference type="InterPro" id="IPR007863">
    <property type="entry name" value="Peptidase_M16_C"/>
</dbReference>
<evidence type="ECO:0000256" key="5">
    <source>
        <dbReference type="ARBA" id="ARBA00023049"/>
    </source>
</evidence>
<evidence type="ECO:0000313" key="9">
    <source>
        <dbReference type="EMBL" id="KMN14215.1"/>
    </source>
</evidence>
<protein>
    <submittedName>
        <fullName evidence="9">Peptidase M16</fullName>
    </submittedName>
</protein>
<evidence type="ECO:0000256" key="4">
    <source>
        <dbReference type="ARBA" id="ARBA00022833"/>
    </source>
</evidence>
<keyword evidence="4" id="KW-0862">Zinc</keyword>
<dbReference type="STRING" id="1608994.TU86_09435"/>
<evidence type="ECO:0000256" key="6">
    <source>
        <dbReference type="SAM" id="SignalP"/>
    </source>
</evidence>
<dbReference type="OrthoDB" id="9811314at2"/>
<name>A0A0J6IHW1_9PSED</name>
<evidence type="ECO:0000313" key="10">
    <source>
        <dbReference type="Proteomes" id="UP000036325"/>
    </source>
</evidence>